<feature type="region of interest" description="Disordered" evidence="2">
    <location>
        <begin position="316"/>
        <end position="369"/>
    </location>
</feature>
<proteinExistence type="predicted"/>
<dbReference type="Proteomes" id="UP000281549">
    <property type="component" value="Unassembled WGS sequence"/>
</dbReference>
<feature type="compositionally biased region" description="Basic and acidic residues" evidence="2">
    <location>
        <begin position="338"/>
        <end position="369"/>
    </location>
</feature>
<evidence type="ECO:0000313" key="5">
    <source>
        <dbReference type="Proteomes" id="UP000281549"/>
    </source>
</evidence>
<feature type="domain" description="Lebercilin" evidence="3">
    <location>
        <begin position="129"/>
        <end position="309"/>
    </location>
</feature>
<keyword evidence="1" id="KW-0175">Coiled coil</keyword>
<accession>A0A4P9YHY3</accession>
<dbReference type="AlphaFoldDB" id="A0A4P9YHY3"/>
<reference evidence="5" key="1">
    <citation type="journal article" date="2018" name="Nat. Microbiol.">
        <title>Leveraging single-cell genomics to expand the fungal tree of life.</title>
        <authorList>
            <person name="Ahrendt S.R."/>
            <person name="Quandt C.A."/>
            <person name="Ciobanu D."/>
            <person name="Clum A."/>
            <person name="Salamov A."/>
            <person name="Andreopoulos B."/>
            <person name="Cheng J.F."/>
            <person name="Woyke T."/>
            <person name="Pelin A."/>
            <person name="Henrissat B."/>
            <person name="Reynolds N.K."/>
            <person name="Benny G.L."/>
            <person name="Smith M.E."/>
            <person name="James T.Y."/>
            <person name="Grigoriev I.V."/>
        </authorList>
    </citation>
    <scope>NUCLEOTIDE SEQUENCE [LARGE SCALE GENOMIC DNA]</scope>
    <source>
        <strain evidence="5">CSF55</strain>
    </source>
</reference>
<name>A0A4P9YHY3_ROZAC</name>
<gene>
    <name evidence="4" type="ORF">ROZALSC1DRAFT_29976</name>
</gene>
<evidence type="ECO:0000256" key="2">
    <source>
        <dbReference type="SAM" id="MobiDB-lite"/>
    </source>
</evidence>
<dbReference type="EMBL" id="ML005494">
    <property type="protein sequence ID" value="RKP18321.1"/>
    <property type="molecule type" value="Genomic_DNA"/>
</dbReference>
<feature type="coiled-coil region" evidence="1">
    <location>
        <begin position="39"/>
        <end position="66"/>
    </location>
</feature>
<evidence type="ECO:0000313" key="4">
    <source>
        <dbReference type="EMBL" id="RKP18321.1"/>
    </source>
</evidence>
<evidence type="ECO:0000259" key="3">
    <source>
        <dbReference type="Pfam" id="PF15619"/>
    </source>
</evidence>
<feature type="coiled-coil region" evidence="1">
    <location>
        <begin position="237"/>
        <end position="285"/>
    </location>
</feature>
<organism evidence="4 5">
    <name type="scientific">Rozella allomycis (strain CSF55)</name>
    <dbReference type="NCBI Taxonomy" id="988480"/>
    <lineage>
        <taxon>Eukaryota</taxon>
        <taxon>Fungi</taxon>
        <taxon>Fungi incertae sedis</taxon>
        <taxon>Cryptomycota</taxon>
        <taxon>Cryptomycota incertae sedis</taxon>
        <taxon>Rozella</taxon>
    </lineage>
</organism>
<protein>
    <recommendedName>
        <fullName evidence="3">Lebercilin domain-containing protein</fullName>
    </recommendedName>
</protein>
<sequence length="369" mass="43548">MTEKPVSWIVEHVQRERNHVPYTPAIYNKVEQPKHRFTNEEMNKIIDNFENEIDNMESDLNDVDSMKGHFEGWSKEIFSTLTKLVAMLKANPKSLNRQRLTKSAQKRQERYDHAIKVQKSIRPTYPDDVTKLKEMLVVRDEKLKNISNELKCLKEANRRQERALINSDSNETEKIISQLNNELIIQKKAAKATKEHNSLLTKQIKGLHDELFRLHHENERVQSLLVSNSGTKDASNVITLQAKIEELNKKIEEKDQKISECEKHIKILIKQRDNFEEQIKRDDAKWNQRFEAWQKKEIKLTNKISEFDKYNLTRHSSRAQSGDTDIVEAKKTNGHPPTIKEEDAKVHLPKEQKFNDNRKKFPWEEKGRR</sequence>
<evidence type="ECO:0000256" key="1">
    <source>
        <dbReference type="SAM" id="Coils"/>
    </source>
</evidence>
<dbReference type="InterPro" id="IPR028933">
    <property type="entry name" value="Lebercilin_dom"/>
</dbReference>
<dbReference type="Pfam" id="PF15619">
    <property type="entry name" value="Lebercilin"/>
    <property type="match status" value="1"/>
</dbReference>